<keyword evidence="8" id="KW-1185">Reference proteome</keyword>
<evidence type="ECO:0000256" key="2">
    <source>
        <dbReference type="ARBA" id="ARBA00022630"/>
    </source>
</evidence>
<dbReference type="PANTHER" id="PTHR42973">
    <property type="entry name" value="BINDING OXIDOREDUCTASE, PUTATIVE (AFU_ORTHOLOGUE AFUA_1G17690)-RELATED"/>
    <property type="match status" value="1"/>
</dbReference>
<evidence type="ECO:0000313" key="7">
    <source>
        <dbReference type="EMBL" id="EFX03777.1"/>
    </source>
</evidence>
<keyword evidence="3" id="KW-0274">FAD</keyword>
<evidence type="ECO:0000256" key="1">
    <source>
        <dbReference type="ARBA" id="ARBA00005466"/>
    </source>
</evidence>
<dbReference type="GeneID" id="25980551"/>
<evidence type="ECO:0000256" key="3">
    <source>
        <dbReference type="ARBA" id="ARBA00022827"/>
    </source>
</evidence>
<evidence type="ECO:0000256" key="4">
    <source>
        <dbReference type="ARBA" id="ARBA00023002"/>
    </source>
</evidence>
<dbReference type="AlphaFoldDB" id="F0XDZ9"/>
<dbReference type="InterPro" id="IPR016169">
    <property type="entry name" value="FAD-bd_PCMH_sub2"/>
</dbReference>
<comment type="similarity">
    <text evidence="1">Belongs to the oxygen-dependent FAD-linked oxidoreductase family.</text>
</comment>
<dbReference type="EMBL" id="GL629765">
    <property type="protein sequence ID" value="EFX03777.1"/>
    <property type="molecule type" value="Genomic_DNA"/>
</dbReference>
<dbReference type="Gene3D" id="3.30.465.10">
    <property type="match status" value="1"/>
</dbReference>
<dbReference type="InterPro" id="IPR006094">
    <property type="entry name" value="Oxid_FAD_bind_N"/>
</dbReference>
<accession>F0XDZ9</accession>
<dbReference type="GO" id="GO:0016491">
    <property type="term" value="F:oxidoreductase activity"/>
    <property type="evidence" value="ECO:0007669"/>
    <property type="project" value="UniProtKB-KW"/>
</dbReference>
<proteinExistence type="inferred from homology"/>
<sequence>MSGFLWCILVPVLSAVAVSAHITTCQVVDAMIPGRVIFSNDTIYTSTQSSYYSGEERDLTPDCIFMPTTASEVSQFVKTVGVRKGKDALFAIRGGGHTLWSGAANIEGGITVDMRLINQTVLSADGKIASLGAGARWRDVYPQLTPHNVTVMGGRLGSLGVGGFLSGGGLTFLSRRQGFACDNIYGYEIVLASGEVTYVTEASHAGLWLALKGGSNNFGIITRFDVLTFPSNRMWYSLLQYEYNNTVLEAQAQAFSRFMEPANFDSAAMMGIFIDYVGGAYSITDALWYADDVVMPPVYNGFTEIPNMGGVAELATVADVVDTFGANIPTATSRAFQLDWSFQNPPAEVYMELFQIWEKGISTIADVEGLFIEFLTQPQSVTNGKNLFGLVTGKTNYVVGLLTAAYSNASDDVKVQVAITNIVQAQKKVLRHGSYLIDFVYTNYADGSQGVYQSWGAENVAKLQAVSKEYDPEGIFQTRVPGGFKVLKKS</sequence>
<feature type="signal peptide" evidence="5">
    <location>
        <begin position="1"/>
        <end position="19"/>
    </location>
</feature>
<name>F0XDZ9_GROCL</name>
<dbReference type="HOGENOM" id="CLU_018354_1_2_1"/>
<dbReference type="InterPro" id="IPR036318">
    <property type="entry name" value="FAD-bd_PCMH-like_sf"/>
</dbReference>
<dbReference type="STRING" id="655863.F0XDZ9"/>
<evidence type="ECO:0000256" key="5">
    <source>
        <dbReference type="SAM" id="SignalP"/>
    </source>
</evidence>
<dbReference type="SUPFAM" id="SSF56176">
    <property type="entry name" value="FAD-binding/transporter-associated domain-like"/>
    <property type="match status" value="1"/>
</dbReference>
<protein>
    <submittedName>
        <fullName evidence="7">FAD-binding domain containing protein</fullName>
    </submittedName>
</protein>
<feature type="chain" id="PRO_5003259893" evidence="5">
    <location>
        <begin position="20"/>
        <end position="490"/>
    </location>
</feature>
<dbReference type="InterPro" id="IPR050416">
    <property type="entry name" value="FAD-linked_Oxidoreductase"/>
</dbReference>
<keyword evidence="2" id="KW-0285">Flavoprotein</keyword>
<organism evidence="8">
    <name type="scientific">Grosmannia clavigera (strain kw1407 / UAMH 11150)</name>
    <name type="common">Blue stain fungus</name>
    <name type="synonym">Graphiocladiella clavigera</name>
    <dbReference type="NCBI Taxonomy" id="655863"/>
    <lineage>
        <taxon>Eukaryota</taxon>
        <taxon>Fungi</taxon>
        <taxon>Dikarya</taxon>
        <taxon>Ascomycota</taxon>
        <taxon>Pezizomycotina</taxon>
        <taxon>Sordariomycetes</taxon>
        <taxon>Sordariomycetidae</taxon>
        <taxon>Ophiostomatales</taxon>
        <taxon>Ophiostomataceae</taxon>
        <taxon>Leptographium</taxon>
    </lineage>
</organism>
<dbReference type="Pfam" id="PF08031">
    <property type="entry name" value="BBE"/>
    <property type="match status" value="1"/>
</dbReference>
<dbReference type="Proteomes" id="UP000007796">
    <property type="component" value="Unassembled WGS sequence"/>
</dbReference>
<dbReference type="GO" id="GO:0071949">
    <property type="term" value="F:FAD binding"/>
    <property type="evidence" value="ECO:0007669"/>
    <property type="project" value="InterPro"/>
</dbReference>
<evidence type="ECO:0000259" key="6">
    <source>
        <dbReference type="PROSITE" id="PS51387"/>
    </source>
</evidence>
<reference evidence="7 8" key="1">
    <citation type="journal article" date="2011" name="Proc. Natl. Acad. Sci. U.S.A.">
        <title>Genome and transcriptome analyses of the mountain pine beetle-fungal symbiont Grosmannia clavigera, a lodgepole pine pathogen.</title>
        <authorList>
            <person name="DiGuistini S."/>
            <person name="Wang Y."/>
            <person name="Liao N.Y."/>
            <person name="Taylor G."/>
            <person name="Tanguay P."/>
            <person name="Feau N."/>
            <person name="Henrissat B."/>
            <person name="Chan S.K."/>
            <person name="Hesse-Orce U."/>
            <person name="Alamouti S.M."/>
            <person name="Tsui C.K.M."/>
            <person name="Docking R.T."/>
            <person name="Levasseur A."/>
            <person name="Haridas S."/>
            <person name="Robertson G."/>
            <person name="Birol I."/>
            <person name="Holt R.A."/>
            <person name="Marra M.A."/>
            <person name="Hamelin R.C."/>
            <person name="Hirst M."/>
            <person name="Jones S.J.M."/>
            <person name="Bohlmann J."/>
            <person name="Breuil C."/>
        </authorList>
    </citation>
    <scope>NUCLEOTIDE SEQUENCE [LARGE SCALE GENOMIC DNA]</scope>
    <source>
        <strain evidence="8">kw1407 / UAMH 11150</strain>
    </source>
</reference>
<keyword evidence="4" id="KW-0560">Oxidoreductase</keyword>
<dbReference type="Pfam" id="PF01565">
    <property type="entry name" value="FAD_binding_4"/>
    <property type="match status" value="1"/>
</dbReference>
<dbReference type="PROSITE" id="PS51387">
    <property type="entry name" value="FAD_PCMH"/>
    <property type="match status" value="1"/>
</dbReference>
<dbReference type="RefSeq" id="XP_014173259.1">
    <property type="nucleotide sequence ID" value="XM_014317784.1"/>
</dbReference>
<dbReference type="OrthoDB" id="2151789at2759"/>
<dbReference type="InterPro" id="IPR012951">
    <property type="entry name" value="BBE"/>
</dbReference>
<keyword evidence="5" id="KW-0732">Signal</keyword>
<dbReference type="PANTHER" id="PTHR42973:SF22">
    <property type="entry name" value="FAD-BINDING PCMH-TYPE DOMAIN-CONTAINING PROTEIN-RELATED"/>
    <property type="match status" value="1"/>
</dbReference>
<dbReference type="eggNOG" id="KOG1231">
    <property type="taxonomic scope" value="Eukaryota"/>
</dbReference>
<gene>
    <name evidence="7" type="ORF">CMQ_705</name>
</gene>
<dbReference type="InParanoid" id="F0XDZ9"/>
<evidence type="ECO:0000313" key="8">
    <source>
        <dbReference type="Proteomes" id="UP000007796"/>
    </source>
</evidence>
<dbReference type="InterPro" id="IPR016166">
    <property type="entry name" value="FAD-bd_PCMH"/>
</dbReference>
<feature type="domain" description="FAD-binding PCMH-type" evidence="6">
    <location>
        <begin position="57"/>
        <end position="231"/>
    </location>
</feature>